<evidence type="ECO:0000313" key="3">
    <source>
        <dbReference type="Proteomes" id="UP000236319"/>
    </source>
</evidence>
<gene>
    <name evidence="2" type="ORF">BOVATA_031600</name>
</gene>
<evidence type="ECO:0000256" key="1">
    <source>
        <dbReference type="SAM" id="MobiDB-lite"/>
    </source>
</evidence>
<keyword evidence="3" id="KW-1185">Reference proteome</keyword>
<protein>
    <submittedName>
        <fullName evidence="2">Uncharacterized protein</fullName>
    </submittedName>
</protein>
<organism evidence="2 3">
    <name type="scientific">Babesia ovata</name>
    <dbReference type="NCBI Taxonomy" id="189622"/>
    <lineage>
        <taxon>Eukaryota</taxon>
        <taxon>Sar</taxon>
        <taxon>Alveolata</taxon>
        <taxon>Apicomplexa</taxon>
        <taxon>Aconoidasida</taxon>
        <taxon>Piroplasmida</taxon>
        <taxon>Babesiidae</taxon>
        <taxon>Babesia</taxon>
    </lineage>
</organism>
<dbReference type="Proteomes" id="UP000236319">
    <property type="component" value="Unassembled WGS sequence"/>
</dbReference>
<dbReference type="GeneID" id="39875437"/>
<dbReference type="AlphaFoldDB" id="A0A2H6KFA4"/>
<comment type="caution">
    <text evidence="2">The sequence shown here is derived from an EMBL/GenBank/DDBJ whole genome shotgun (WGS) entry which is preliminary data.</text>
</comment>
<accession>A0A2H6KFA4</accession>
<dbReference type="VEuPathDB" id="PiroplasmaDB:BOVATA_031600"/>
<reference evidence="2 3" key="1">
    <citation type="journal article" date="2017" name="BMC Genomics">
        <title>Whole-genome assembly of Babesia ovata and comparative genomics between closely related pathogens.</title>
        <authorList>
            <person name="Yamagishi J."/>
            <person name="Asada M."/>
            <person name="Hakimi H."/>
            <person name="Tanaka T.Q."/>
            <person name="Sugimoto C."/>
            <person name="Kawazu S."/>
        </authorList>
    </citation>
    <scope>NUCLEOTIDE SEQUENCE [LARGE SCALE GENOMIC DNA]</scope>
    <source>
        <strain evidence="2 3">Miyake</strain>
    </source>
</reference>
<feature type="region of interest" description="Disordered" evidence="1">
    <location>
        <begin position="372"/>
        <end position="397"/>
    </location>
</feature>
<sequence>MPGRQCGSEADPSPTAASTPTRRMSDSAWDEKWQAMVQHQKLRKQQDAQLHQKLKEKQEMEEFIECTFTPKTHCTYKSRSSEELLKLMEPLITEEERILRELAKLNAEEQESIQLHSRALRAHIASNQGGEGEDLIRICEHYREERLKEIARIKNKKLDIVGLLHEVERKYNIICVKEHLNEDDMLRACFSIDSCRLIKKEILDSVKGVDTLKDRSRVTAEIDTIIKRAKEDVQRQRAHAANGPFMPAGAMPGYHMGPQWMQHQNHAPPYAMVQQPQPNLWFQRASGNARPPMNQQPQPMMMNMNPAWTGMRPQQPQTFVRQPPMAPQKAHMQTQGMQKPKQPMPRPTFQAPQMRAHTGMVPYPGFAPVNPQFGYPPQMQPVQPQTLRRNVAKKVQQ</sequence>
<dbReference type="OrthoDB" id="361599at2759"/>
<feature type="region of interest" description="Disordered" evidence="1">
    <location>
        <begin position="1"/>
        <end position="28"/>
    </location>
</feature>
<dbReference type="RefSeq" id="XP_028867910.1">
    <property type="nucleotide sequence ID" value="XM_029012077.1"/>
</dbReference>
<dbReference type="EMBL" id="BDSA01000003">
    <property type="protein sequence ID" value="GBE61667.1"/>
    <property type="molecule type" value="Genomic_DNA"/>
</dbReference>
<name>A0A2H6KFA4_9APIC</name>
<proteinExistence type="predicted"/>
<evidence type="ECO:0000313" key="2">
    <source>
        <dbReference type="EMBL" id="GBE61667.1"/>
    </source>
</evidence>